<accession>A0A6I6UU89</accession>
<evidence type="ECO:0000313" key="1">
    <source>
        <dbReference type="EMBL" id="QHE62763.1"/>
    </source>
</evidence>
<dbReference type="AlphaFoldDB" id="A0A6I6UU89"/>
<sequence>MMIDVMIAVTTVSVATGINSCLGTEEDATCLGRMMIVEDVDAIETTLEEQKTVTEDAEAEEAMMTIVEDADARDASAVVVDADFSGKNSGTPW</sequence>
<dbReference type="RefSeq" id="WP_159362621.1">
    <property type="nucleotide sequence ID" value="NZ_CP047394.1"/>
</dbReference>
<proteinExistence type="predicted"/>
<reference evidence="1 2" key="1">
    <citation type="submission" date="2019-06" db="EMBL/GenBank/DDBJ databases">
        <title>An operon consisting of a P-type ATPase gene and a transcriptional regular gene given the different cadmium resistance in Bacillus vietamensis 151-6 and Bacillus marisflavi 151-25.</title>
        <authorList>
            <person name="Yu X."/>
        </authorList>
    </citation>
    <scope>NUCLEOTIDE SEQUENCE [LARGE SCALE GENOMIC DNA]</scope>
    <source>
        <strain evidence="1 2">151-6</strain>
    </source>
</reference>
<organism evidence="1 2">
    <name type="scientific">Rossellomorea vietnamensis</name>
    <dbReference type="NCBI Taxonomy" id="218284"/>
    <lineage>
        <taxon>Bacteria</taxon>
        <taxon>Bacillati</taxon>
        <taxon>Bacillota</taxon>
        <taxon>Bacilli</taxon>
        <taxon>Bacillales</taxon>
        <taxon>Bacillaceae</taxon>
        <taxon>Rossellomorea</taxon>
    </lineage>
</organism>
<evidence type="ECO:0000313" key="2">
    <source>
        <dbReference type="Proteomes" id="UP000465062"/>
    </source>
</evidence>
<gene>
    <name evidence="1" type="ORF">FHE72_18345</name>
</gene>
<dbReference type="KEGG" id="bvq:FHE72_18345"/>
<protein>
    <submittedName>
        <fullName evidence="1">Uncharacterized protein</fullName>
    </submittedName>
</protein>
<dbReference type="EMBL" id="CP047394">
    <property type="protein sequence ID" value="QHE62763.1"/>
    <property type="molecule type" value="Genomic_DNA"/>
</dbReference>
<dbReference type="Proteomes" id="UP000465062">
    <property type="component" value="Chromosome"/>
</dbReference>
<name>A0A6I6UU89_9BACI</name>